<evidence type="ECO:0000256" key="1">
    <source>
        <dbReference type="SAM" id="Coils"/>
    </source>
</evidence>
<name>X1R545_9ZZZZ</name>
<reference evidence="2" key="1">
    <citation type="journal article" date="2014" name="Front. Microbiol.">
        <title>High frequency of phylogenetically diverse reductive dehalogenase-homologous genes in deep subseafloor sedimentary metagenomes.</title>
        <authorList>
            <person name="Kawai M."/>
            <person name="Futagami T."/>
            <person name="Toyoda A."/>
            <person name="Takaki Y."/>
            <person name="Nishi S."/>
            <person name="Hori S."/>
            <person name="Arai W."/>
            <person name="Tsubouchi T."/>
            <person name="Morono Y."/>
            <person name="Uchiyama I."/>
            <person name="Ito T."/>
            <person name="Fujiyama A."/>
            <person name="Inagaki F."/>
            <person name="Takami H."/>
        </authorList>
    </citation>
    <scope>NUCLEOTIDE SEQUENCE</scope>
    <source>
        <strain evidence="2">Expedition CK06-06</strain>
    </source>
</reference>
<comment type="caution">
    <text evidence="2">The sequence shown here is derived from an EMBL/GenBank/DDBJ whole genome shotgun (WGS) entry which is preliminary data.</text>
</comment>
<feature type="coiled-coil region" evidence="1">
    <location>
        <begin position="12"/>
        <end position="39"/>
    </location>
</feature>
<accession>X1R545</accession>
<evidence type="ECO:0000313" key="2">
    <source>
        <dbReference type="EMBL" id="GAI58245.1"/>
    </source>
</evidence>
<dbReference type="EMBL" id="BARV01038277">
    <property type="protein sequence ID" value="GAI58245.1"/>
    <property type="molecule type" value="Genomic_DNA"/>
</dbReference>
<protein>
    <submittedName>
        <fullName evidence="2">Uncharacterized protein</fullName>
    </submittedName>
</protein>
<keyword evidence="1" id="KW-0175">Coiled coil</keyword>
<dbReference type="AlphaFoldDB" id="X1R545"/>
<gene>
    <name evidence="2" type="ORF">S06H3_59014</name>
</gene>
<sequence>MQEKESETIKWIKEVEEKRGKLDLEIDELDQEIARIEWRITQLGEFKRKIEERVIQIAHPEVIVEKTQLEIKKLAQLKGGRKEHRGEVTVDREFCKSLVSYLRSKLEPTQEKPPPS</sequence>
<proteinExistence type="predicted"/>
<organism evidence="2">
    <name type="scientific">marine sediment metagenome</name>
    <dbReference type="NCBI Taxonomy" id="412755"/>
    <lineage>
        <taxon>unclassified sequences</taxon>
        <taxon>metagenomes</taxon>
        <taxon>ecological metagenomes</taxon>
    </lineage>
</organism>